<dbReference type="AlphaFoldDB" id="A0A3N4LGQ5"/>
<proteinExistence type="predicted"/>
<evidence type="ECO:0000313" key="2">
    <source>
        <dbReference type="EMBL" id="RPB22074.1"/>
    </source>
</evidence>
<feature type="region of interest" description="Disordered" evidence="1">
    <location>
        <begin position="24"/>
        <end position="119"/>
    </location>
</feature>
<feature type="compositionally biased region" description="Basic and acidic residues" evidence="1">
    <location>
        <begin position="24"/>
        <end position="34"/>
    </location>
</feature>
<organism evidence="2 3">
    <name type="scientific">Terfezia boudieri ATCC MYA-4762</name>
    <dbReference type="NCBI Taxonomy" id="1051890"/>
    <lineage>
        <taxon>Eukaryota</taxon>
        <taxon>Fungi</taxon>
        <taxon>Dikarya</taxon>
        <taxon>Ascomycota</taxon>
        <taxon>Pezizomycotina</taxon>
        <taxon>Pezizomycetes</taxon>
        <taxon>Pezizales</taxon>
        <taxon>Pezizaceae</taxon>
        <taxon>Terfezia</taxon>
    </lineage>
</organism>
<gene>
    <name evidence="2" type="ORF">L211DRAFT_851050</name>
</gene>
<feature type="compositionally biased region" description="Acidic residues" evidence="1">
    <location>
        <begin position="37"/>
        <end position="56"/>
    </location>
</feature>
<dbReference type="InParanoid" id="A0A3N4LGQ5"/>
<feature type="compositionally biased region" description="Polar residues" evidence="1">
    <location>
        <begin position="101"/>
        <end position="110"/>
    </location>
</feature>
<dbReference type="EMBL" id="ML121555">
    <property type="protein sequence ID" value="RPB22074.1"/>
    <property type="molecule type" value="Genomic_DNA"/>
</dbReference>
<keyword evidence="3" id="KW-1185">Reference proteome</keyword>
<feature type="region of interest" description="Disordered" evidence="1">
    <location>
        <begin position="128"/>
        <end position="147"/>
    </location>
</feature>
<evidence type="ECO:0000313" key="3">
    <source>
        <dbReference type="Proteomes" id="UP000267821"/>
    </source>
</evidence>
<name>A0A3N4LGQ5_9PEZI</name>
<accession>A0A3N4LGQ5</accession>
<protein>
    <submittedName>
        <fullName evidence="2">Uncharacterized protein</fullName>
    </submittedName>
</protein>
<sequence>MSKPRGCKNFTHVQCDYNRCRGRDISAGHVKDCPFQDSDEEDQDEAEYSDVEDDENEWKPVRAVQHKPTPATAGVSTLGLNAQDTPPQAMKSHNPWVPKTSKVSPKTPNTAGIIGKPVSPSPSVLLKTWAKAPTPPPPSHYPPATQMTVPDRARRYGLSYHRKSVYNMEQGFKKKFVSI</sequence>
<dbReference type="Proteomes" id="UP000267821">
    <property type="component" value="Unassembled WGS sequence"/>
</dbReference>
<reference evidence="2 3" key="1">
    <citation type="journal article" date="2018" name="Nat. Ecol. Evol.">
        <title>Pezizomycetes genomes reveal the molecular basis of ectomycorrhizal truffle lifestyle.</title>
        <authorList>
            <person name="Murat C."/>
            <person name="Payen T."/>
            <person name="Noel B."/>
            <person name="Kuo A."/>
            <person name="Morin E."/>
            <person name="Chen J."/>
            <person name="Kohler A."/>
            <person name="Krizsan K."/>
            <person name="Balestrini R."/>
            <person name="Da Silva C."/>
            <person name="Montanini B."/>
            <person name="Hainaut M."/>
            <person name="Levati E."/>
            <person name="Barry K.W."/>
            <person name="Belfiori B."/>
            <person name="Cichocki N."/>
            <person name="Clum A."/>
            <person name="Dockter R.B."/>
            <person name="Fauchery L."/>
            <person name="Guy J."/>
            <person name="Iotti M."/>
            <person name="Le Tacon F."/>
            <person name="Lindquist E.A."/>
            <person name="Lipzen A."/>
            <person name="Malagnac F."/>
            <person name="Mello A."/>
            <person name="Molinier V."/>
            <person name="Miyauchi S."/>
            <person name="Poulain J."/>
            <person name="Riccioni C."/>
            <person name="Rubini A."/>
            <person name="Sitrit Y."/>
            <person name="Splivallo R."/>
            <person name="Traeger S."/>
            <person name="Wang M."/>
            <person name="Zifcakova L."/>
            <person name="Wipf D."/>
            <person name="Zambonelli A."/>
            <person name="Paolocci F."/>
            <person name="Nowrousian M."/>
            <person name="Ottonello S."/>
            <person name="Baldrian P."/>
            <person name="Spatafora J.W."/>
            <person name="Henrissat B."/>
            <person name="Nagy L.G."/>
            <person name="Aury J.M."/>
            <person name="Wincker P."/>
            <person name="Grigoriev I.V."/>
            <person name="Bonfante P."/>
            <person name="Martin F.M."/>
        </authorList>
    </citation>
    <scope>NUCLEOTIDE SEQUENCE [LARGE SCALE GENOMIC DNA]</scope>
    <source>
        <strain evidence="2 3">ATCC MYA-4762</strain>
    </source>
</reference>
<feature type="compositionally biased region" description="Polar residues" evidence="1">
    <location>
        <begin position="74"/>
        <end position="86"/>
    </location>
</feature>
<evidence type="ECO:0000256" key="1">
    <source>
        <dbReference type="SAM" id="MobiDB-lite"/>
    </source>
</evidence>
<dbReference type="OrthoDB" id="5497527at2759"/>